<accession>A0ABR7N246</accession>
<protein>
    <submittedName>
        <fullName evidence="2">Transposase</fullName>
    </submittedName>
</protein>
<dbReference type="PANTHER" id="PTHR33498:SF1">
    <property type="entry name" value="TRANSPOSASE FOR INSERTION SEQUENCE ELEMENT IS1557"/>
    <property type="match status" value="1"/>
</dbReference>
<reference evidence="2 3" key="1">
    <citation type="submission" date="2020-08" db="EMBL/GenBank/DDBJ databases">
        <title>Genome public.</title>
        <authorList>
            <person name="Liu C."/>
            <person name="Sun Q."/>
        </authorList>
    </citation>
    <scope>NUCLEOTIDE SEQUENCE [LARGE SCALE GENOMIC DNA]</scope>
    <source>
        <strain evidence="2 3">NSJ-37</strain>
    </source>
</reference>
<proteinExistence type="predicted"/>
<evidence type="ECO:0000259" key="1">
    <source>
        <dbReference type="Pfam" id="PF01610"/>
    </source>
</evidence>
<dbReference type="InterPro" id="IPR002560">
    <property type="entry name" value="Transposase_DDE"/>
</dbReference>
<feature type="domain" description="Transposase IS204/IS1001/IS1096/IS1165 DDE" evidence="1">
    <location>
        <begin position="172"/>
        <end position="296"/>
    </location>
</feature>
<dbReference type="RefSeq" id="WP_249297990.1">
    <property type="nucleotide sequence ID" value="NZ_JACRSX010000011.1"/>
</dbReference>
<dbReference type="Proteomes" id="UP000606193">
    <property type="component" value="Unassembled WGS sequence"/>
</dbReference>
<dbReference type="Pfam" id="PF01610">
    <property type="entry name" value="DDE_Tnp_ISL3"/>
    <property type="match status" value="1"/>
</dbReference>
<dbReference type="PANTHER" id="PTHR33498">
    <property type="entry name" value="TRANSPOSASE FOR INSERTION SEQUENCE ELEMENT IS1557"/>
    <property type="match status" value="1"/>
</dbReference>
<sequence length="307" mass="35651">MATKIVNSLAGLPAEVTVKKLVKRSNYDELWISFPESERICPHCSSQDCIIKDSGKNYTVYHSAVHHRSTHLHMQRKRYYCKSCRRTFMQHPDWLHPTLHITQLLHINICLSLTKMLSLRTVAEENGVSESIVYSDLDLISFDTVKSLPQTIAIDEFKGDSSTWSSDRQRWIKAKYHTNIIDGDSRSVIDILPVIRASDLKKYFRQFPKHERDNVHFYCCDMHNGFVSVARDVFPQAVICIDMFHVIKHLNDCVSKIRRQLQRELEPTDPDYKLLKGSMRMLIAKQSSIDAKYDQKAPVVKKRLINC</sequence>
<keyword evidence="3" id="KW-1185">Reference proteome</keyword>
<comment type="caution">
    <text evidence="2">The sequence shown here is derived from an EMBL/GenBank/DDBJ whole genome shotgun (WGS) entry which is preliminary data.</text>
</comment>
<evidence type="ECO:0000313" key="3">
    <source>
        <dbReference type="Proteomes" id="UP000606193"/>
    </source>
</evidence>
<dbReference type="EMBL" id="JACRSX010000011">
    <property type="protein sequence ID" value="MBC8562695.1"/>
    <property type="molecule type" value="Genomic_DNA"/>
</dbReference>
<name>A0ABR7N246_9FIRM</name>
<gene>
    <name evidence="2" type="ORF">H8704_08670</name>
</gene>
<dbReference type="InterPro" id="IPR047951">
    <property type="entry name" value="Transpos_ISL3"/>
</dbReference>
<organism evidence="2 3">
    <name type="scientific">Jutongia huaianensis</name>
    <dbReference type="NCBI Taxonomy" id="2763668"/>
    <lineage>
        <taxon>Bacteria</taxon>
        <taxon>Bacillati</taxon>
        <taxon>Bacillota</taxon>
        <taxon>Clostridia</taxon>
        <taxon>Lachnospirales</taxon>
        <taxon>Lachnospiraceae</taxon>
        <taxon>Jutongia</taxon>
    </lineage>
</organism>
<evidence type="ECO:0000313" key="2">
    <source>
        <dbReference type="EMBL" id="MBC8562695.1"/>
    </source>
</evidence>